<dbReference type="Gene3D" id="3.20.20.140">
    <property type="entry name" value="Metal-dependent hydrolases"/>
    <property type="match status" value="1"/>
</dbReference>
<dbReference type="Pfam" id="PF12228">
    <property type="entry name" value="DUF3604"/>
    <property type="match status" value="2"/>
</dbReference>
<dbReference type="InterPro" id="IPR022028">
    <property type="entry name" value="DUF3604"/>
</dbReference>
<dbReference type="STRING" id="490188.SAMN04488068_3250"/>
<accession>A0A1M5RY84</accession>
<gene>
    <name evidence="2" type="ORF">SAMN04488068_3250</name>
</gene>
<dbReference type="EMBL" id="FQWZ01000008">
    <property type="protein sequence ID" value="SHH30753.1"/>
    <property type="molecule type" value="Genomic_DNA"/>
</dbReference>
<feature type="signal peptide" evidence="1">
    <location>
        <begin position="1"/>
        <end position="26"/>
    </location>
</feature>
<organism evidence="2 3">
    <name type="scientific">Hydrocarboniphaga daqingensis</name>
    <dbReference type="NCBI Taxonomy" id="490188"/>
    <lineage>
        <taxon>Bacteria</taxon>
        <taxon>Pseudomonadati</taxon>
        <taxon>Pseudomonadota</taxon>
        <taxon>Gammaproteobacteria</taxon>
        <taxon>Nevskiales</taxon>
        <taxon>Nevskiaceae</taxon>
        <taxon>Hydrocarboniphaga</taxon>
    </lineage>
</organism>
<feature type="chain" id="PRO_5012702923" description="DUF3604 domain-containing protein" evidence="1">
    <location>
        <begin position="27"/>
        <end position="757"/>
    </location>
</feature>
<keyword evidence="1" id="KW-0732">Signal</keyword>
<protein>
    <recommendedName>
        <fullName evidence="4">DUF3604 domain-containing protein</fullName>
    </recommendedName>
</protein>
<evidence type="ECO:0000256" key="1">
    <source>
        <dbReference type="SAM" id="SignalP"/>
    </source>
</evidence>
<evidence type="ECO:0000313" key="2">
    <source>
        <dbReference type="EMBL" id="SHH30753.1"/>
    </source>
</evidence>
<dbReference type="Proteomes" id="UP000199758">
    <property type="component" value="Unassembled WGS sequence"/>
</dbReference>
<evidence type="ECO:0008006" key="4">
    <source>
        <dbReference type="Google" id="ProtNLM"/>
    </source>
</evidence>
<reference evidence="2 3" key="1">
    <citation type="submission" date="2016-11" db="EMBL/GenBank/DDBJ databases">
        <authorList>
            <person name="Jaros S."/>
            <person name="Januszkiewicz K."/>
            <person name="Wedrychowicz H."/>
        </authorList>
    </citation>
    <scope>NUCLEOTIDE SEQUENCE [LARGE SCALE GENOMIC DNA]</scope>
    <source>
        <strain evidence="2 3">CGMCC 1.7049</strain>
    </source>
</reference>
<name>A0A1M5RY84_9GAMM</name>
<evidence type="ECO:0000313" key="3">
    <source>
        <dbReference type="Proteomes" id="UP000199758"/>
    </source>
</evidence>
<keyword evidence="3" id="KW-1185">Reference proteome</keyword>
<proteinExistence type="predicted"/>
<dbReference type="AlphaFoldDB" id="A0A1M5RY84"/>
<sequence>MIQTPALLRSMTMTTAIALALSACGAANSPTAPIEAVAPTPLPDGGCSNRVAGHKNAYFGDLHIHTSDSFDAYFFNSINGPREAYRFAKGEVAGLPSGDADPNTATRQIQLDRPLDFTAVTDHAEYLGEFSTICEAGGALPSGVNPACNLIGQNTRRNINALVNGDTPFATQVLLTGLTVLPLPRIAWQNQIRITDEENQPCTFTTLHGYEYTSQKTGQMLHRNVLFLGDALPADVFGSEQITDLLIDNNTNDEWRLFDHLRDHCVEADGCRALTIPHSANLSDGRMFLPPDPQTGLPVGRDGLTLTRSDAQLRADMDRSIEIHQHKGNSECAAGLEGPYLQGEEDACTFELAKSVCTGLPTDPPVCARYCSGDPGRDPPFCGLRQQPTYAVAPCQTVGPNGGSGPSVNCTAPLDMVRNALAEGLRVKQELGGINPYQMGFIGSSDTHNGVAGYVDEVGWGGHGGVLDDEPSDQLGLWSCDNAREDPHDPAACSNRQFLDRARAFNPGGLAGVWAEQNTRGDIWNAVHRGETFATSGPRMRIRSFASWDPLPGDICQRLARGDDLIDQGLRGARMGGALPPAPPGRTAPQIAVWAMQDAGGRNPGAPLQRLDLVKGYIDAARQPKVQVFSGIARTSEPVQLPSTRDCSLAVGRHPEQLCAVWSDSDFASSRDAFYYARAVEIPSCRWSERLCQSQPVDCSRIDPANGEFAADSGLRGFEGCCAVSGEPGRFRGTRTFNTIEERAWASPIWYDASATR</sequence>